<dbReference type="Proteomes" id="UP001549363">
    <property type="component" value="Unassembled WGS sequence"/>
</dbReference>
<dbReference type="InterPro" id="IPR002491">
    <property type="entry name" value="ABC_transptr_periplasmic_BD"/>
</dbReference>
<dbReference type="EMBL" id="JBEPSB010000017">
    <property type="protein sequence ID" value="MET4562080.1"/>
    <property type="molecule type" value="Genomic_DNA"/>
</dbReference>
<evidence type="ECO:0000256" key="3">
    <source>
        <dbReference type="ARBA" id="ARBA00022448"/>
    </source>
</evidence>
<keyword evidence="4" id="KW-0732">Signal</keyword>
<dbReference type="PANTHER" id="PTHR30532:SF1">
    <property type="entry name" value="IRON(3+)-HYDROXAMATE-BINDING PROTEIN FHUD"/>
    <property type="match status" value="1"/>
</dbReference>
<dbReference type="PANTHER" id="PTHR30532">
    <property type="entry name" value="IRON III DICITRATE-BINDING PERIPLASMIC PROTEIN"/>
    <property type="match status" value="1"/>
</dbReference>
<keyword evidence="5" id="KW-1133">Transmembrane helix</keyword>
<evidence type="ECO:0000256" key="4">
    <source>
        <dbReference type="ARBA" id="ARBA00022729"/>
    </source>
</evidence>
<comment type="similarity">
    <text evidence="2">Belongs to the bacterial solute-binding protein 8 family.</text>
</comment>
<dbReference type="PROSITE" id="PS50983">
    <property type="entry name" value="FE_B12_PBP"/>
    <property type="match status" value="1"/>
</dbReference>
<dbReference type="Gene3D" id="3.40.50.1980">
    <property type="entry name" value="Nitrogenase molybdenum iron protein domain"/>
    <property type="match status" value="2"/>
</dbReference>
<comment type="caution">
    <text evidence="7">The sequence shown here is derived from an EMBL/GenBank/DDBJ whole genome shotgun (WGS) entry which is preliminary data.</text>
</comment>
<keyword evidence="8" id="KW-1185">Reference proteome</keyword>
<organism evidence="7 8">
    <name type="scientific">Lysinibacillus parviboronicapiens</name>
    <dbReference type="NCBI Taxonomy" id="436516"/>
    <lineage>
        <taxon>Bacteria</taxon>
        <taxon>Bacillati</taxon>
        <taxon>Bacillota</taxon>
        <taxon>Bacilli</taxon>
        <taxon>Bacillales</taxon>
        <taxon>Bacillaceae</taxon>
        <taxon>Lysinibacillus</taxon>
    </lineage>
</organism>
<evidence type="ECO:0000256" key="5">
    <source>
        <dbReference type="SAM" id="Phobius"/>
    </source>
</evidence>
<feature type="domain" description="Fe/B12 periplasmic-binding" evidence="6">
    <location>
        <begin position="79"/>
        <end position="334"/>
    </location>
</feature>
<keyword evidence="5" id="KW-0812">Transmembrane</keyword>
<dbReference type="SUPFAM" id="SSF53807">
    <property type="entry name" value="Helical backbone' metal receptor"/>
    <property type="match status" value="1"/>
</dbReference>
<protein>
    <submittedName>
        <fullName evidence="7">Iron complex transport system substrate-binding protein</fullName>
    </submittedName>
</protein>
<name>A0ABV2PMA2_9BACI</name>
<proteinExistence type="inferred from homology"/>
<accession>A0ABV2PMA2</accession>
<gene>
    <name evidence="7" type="ORF">ABIA69_003265</name>
</gene>
<comment type="subcellular location">
    <subcellularLocation>
        <location evidence="1">Cell membrane</location>
        <topology evidence="1">Lipid-anchor</topology>
    </subcellularLocation>
</comment>
<feature type="transmembrane region" description="Helical" evidence="5">
    <location>
        <begin position="12"/>
        <end position="31"/>
    </location>
</feature>
<evidence type="ECO:0000313" key="7">
    <source>
        <dbReference type="EMBL" id="MET4562080.1"/>
    </source>
</evidence>
<evidence type="ECO:0000313" key="8">
    <source>
        <dbReference type="Proteomes" id="UP001549363"/>
    </source>
</evidence>
<evidence type="ECO:0000259" key="6">
    <source>
        <dbReference type="PROSITE" id="PS50983"/>
    </source>
</evidence>
<evidence type="ECO:0000256" key="1">
    <source>
        <dbReference type="ARBA" id="ARBA00004193"/>
    </source>
</evidence>
<sequence length="334" mass="37058">MHQILSNKYSSIFRAFCILTTLLITLVMLTACNSKTVDQEDTSANAMEALTVNNAEEKDIYPLTVTDELGNEITLTTKPTKIFAPVMEDSLLAIGVKPIVQWSNGVKPQLYLQNQLNDVPEISFASGPPSAEAILAYQPDLIILHNANYAEKGVYDKYAKIAPTYVFKNAPSDLNNSIKILGQLVNEPKKAEQALQRYREKVDAAKTKLTAVEGKKVALMRFNAKGMFFMNDDYFGGYVLTHELGFEQSNLVKSGAFEVSLEILPELDADYIFLINDGNLGDEYLTELKESSIWQSTAAVKNNQVFETSGDYWLNGGIQAQGEVIEDVLEFLAP</sequence>
<dbReference type="RefSeq" id="WP_354472304.1">
    <property type="nucleotide sequence ID" value="NZ_JBEPSB010000017.1"/>
</dbReference>
<evidence type="ECO:0000256" key="2">
    <source>
        <dbReference type="ARBA" id="ARBA00008814"/>
    </source>
</evidence>
<dbReference type="InterPro" id="IPR051313">
    <property type="entry name" value="Bact_iron-sidero_bind"/>
</dbReference>
<dbReference type="Pfam" id="PF01497">
    <property type="entry name" value="Peripla_BP_2"/>
    <property type="match status" value="1"/>
</dbReference>
<reference evidence="7 8" key="1">
    <citation type="submission" date="2024-06" db="EMBL/GenBank/DDBJ databases">
        <title>Sorghum-associated microbial communities from plants grown in Nebraska, USA.</title>
        <authorList>
            <person name="Schachtman D."/>
        </authorList>
    </citation>
    <scope>NUCLEOTIDE SEQUENCE [LARGE SCALE GENOMIC DNA]</scope>
    <source>
        <strain evidence="7 8">736</strain>
    </source>
</reference>
<keyword evidence="3" id="KW-0813">Transport</keyword>
<keyword evidence="5" id="KW-0472">Membrane</keyword>